<feature type="chain" id="PRO_5015112463" evidence="1">
    <location>
        <begin position="22"/>
        <end position="187"/>
    </location>
</feature>
<dbReference type="CDD" id="cd01450">
    <property type="entry name" value="vWFA_subfamily_ECM"/>
    <property type="match status" value="1"/>
</dbReference>
<dbReference type="PANTHER" id="PTHR24020">
    <property type="entry name" value="COLLAGEN ALPHA"/>
    <property type="match status" value="1"/>
</dbReference>
<dbReference type="AlphaFoldDB" id="A0A2R2MMD4"/>
<evidence type="ECO:0000259" key="2">
    <source>
        <dbReference type="PROSITE" id="PS50234"/>
    </source>
</evidence>
<dbReference type="PRINTS" id="PR00453">
    <property type="entry name" value="VWFADOMAIN"/>
</dbReference>
<dbReference type="PANTHER" id="PTHR24020:SF20">
    <property type="entry name" value="PH DOMAIN-CONTAINING PROTEIN"/>
    <property type="match status" value="1"/>
</dbReference>
<accession>A0A2R2MMD4</accession>
<feature type="signal peptide" evidence="1">
    <location>
        <begin position="1"/>
        <end position="21"/>
    </location>
</feature>
<gene>
    <name evidence="4" type="primary">LOC106156860</name>
</gene>
<dbReference type="Pfam" id="PF00092">
    <property type="entry name" value="VWA"/>
    <property type="match status" value="1"/>
</dbReference>
<dbReference type="OrthoDB" id="6132182at2759"/>
<dbReference type="InParanoid" id="A0A2R2MMD4"/>
<evidence type="ECO:0000313" key="4">
    <source>
        <dbReference type="RefSeq" id="XP_023931217.1"/>
    </source>
</evidence>
<keyword evidence="1" id="KW-0732">Signal</keyword>
<keyword evidence="3" id="KW-1185">Reference proteome</keyword>
<dbReference type="InterPro" id="IPR036465">
    <property type="entry name" value="vWFA_dom_sf"/>
</dbReference>
<evidence type="ECO:0000256" key="1">
    <source>
        <dbReference type="SAM" id="SignalP"/>
    </source>
</evidence>
<dbReference type="Gene3D" id="3.40.50.410">
    <property type="entry name" value="von Willebrand factor, type A domain"/>
    <property type="match status" value="1"/>
</dbReference>
<dbReference type="InterPro" id="IPR002035">
    <property type="entry name" value="VWF_A"/>
</dbReference>
<sequence length="187" mass="20088">MDVFRLQLTVLLLLGGHMVSGVTVQECRRRPADLVFLLDGSGSIEPQDFTKAKSFVSDIIRKFEISSRAVHVGLIRFDSEAVVLIRLNEFRSAAQLLQKISQMKNFGGKTNTGSALQLAGTVLTDHRFGARDNVEKIVIVLTDGRSNKGVDVGVAAMSLKSKGVAPVIAVGVGGKINRAELQLIASS</sequence>
<dbReference type="InterPro" id="IPR050525">
    <property type="entry name" value="ECM_Assembly_Org"/>
</dbReference>
<dbReference type="PROSITE" id="PS50234">
    <property type="entry name" value="VWFA"/>
    <property type="match status" value="1"/>
</dbReference>
<dbReference type="KEGG" id="lak:106156860"/>
<reference evidence="4" key="1">
    <citation type="submission" date="2025-08" db="UniProtKB">
        <authorList>
            <consortium name="RefSeq"/>
        </authorList>
    </citation>
    <scope>IDENTIFICATION</scope>
    <source>
        <tissue evidence="4">Gonads</tissue>
    </source>
</reference>
<proteinExistence type="predicted"/>
<name>A0A2R2MMD4_LINAN</name>
<dbReference type="RefSeq" id="XP_023931217.1">
    <property type="nucleotide sequence ID" value="XM_024075449.1"/>
</dbReference>
<feature type="domain" description="VWFA" evidence="2">
    <location>
        <begin position="33"/>
        <end position="187"/>
    </location>
</feature>
<feature type="non-terminal residue" evidence="4">
    <location>
        <position position="187"/>
    </location>
</feature>
<evidence type="ECO:0000313" key="3">
    <source>
        <dbReference type="Proteomes" id="UP000085678"/>
    </source>
</evidence>
<dbReference type="Proteomes" id="UP000085678">
    <property type="component" value="Unplaced"/>
</dbReference>
<dbReference type="SUPFAM" id="SSF53300">
    <property type="entry name" value="vWA-like"/>
    <property type="match status" value="1"/>
</dbReference>
<organism evidence="3 4">
    <name type="scientific">Lingula anatina</name>
    <name type="common">Brachiopod</name>
    <name type="synonym">Lingula unguis</name>
    <dbReference type="NCBI Taxonomy" id="7574"/>
    <lineage>
        <taxon>Eukaryota</taxon>
        <taxon>Metazoa</taxon>
        <taxon>Spiralia</taxon>
        <taxon>Lophotrochozoa</taxon>
        <taxon>Brachiopoda</taxon>
        <taxon>Linguliformea</taxon>
        <taxon>Lingulata</taxon>
        <taxon>Lingulida</taxon>
        <taxon>Linguloidea</taxon>
        <taxon>Lingulidae</taxon>
        <taxon>Lingula</taxon>
    </lineage>
</organism>
<dbReference type="SMART" id="SM00327">
    <property type="entry name" value="VWA"/>
    <property type="match status" value="1"/>
</dbReference>
<protein>
    <submittedName>
        <fullName evidence="4">Cartilage matrix protein</fullName>
    </submittedName>
</protein>
<dbReference type="GeneID" id="106156860"/>